<dbReference type="AlphaFoldDB" id="A0A2V1JZS9"/>
<dbReference type="SUPFAM" id="SSF52540">
    <property type="entry name" value="P-loop containing nucleoside triphosphate hydrolases"/>
    <property type="match status" value="1"/>
</dbReference>
<dbReference type="Gene3D" id="3.40.50.300">
    <property type="entry name" value="P-loop containing nucleotide triphosphate hydrolases"/>
    <property type="match status" value="1"/>
</dbReference>
<evidence type="ECO:0000313" key="1">
    <source>
        <dbReference type="EMBL" id="PWF22989.1"/>
    </source>
</evidence>
<proteinExistence type="predicted"/>
<comment type="caution">
    <text evidence="1">The sequence shown here is derived from an EMBL/GenBank/DDBJ whole genome shotgun (WGS) entry which is preliminary data.</text>
</comment>
<name>A0A2V1JZS9_9BURK</name>
<organism evidence="1 2">
    <name type="scientific">Corticimicrobacter populi</name>
    <dbReference type="NCBI Taxonomy" id="2175229"/>
    <lineage>
        <taxon>Bacteria</taxon>
        <taxon>Pseudomonadati</taxon>
        <taxon>Pseudomonadota</taxon>
        <taxon>Betaproteobacteria</taxon>
        <taxon>Burkholderiales</taxon>
        <taxon>Alcaligenaceae</taxon>
        <taxon>Corticimicrobacter</taxon>
    </lineage>
</organism>
<dbReference type="Pfam" id="PF13481">
    <property type="entry name" value="AAA_25"/>
    <property type="match status" value="1"/>
</dbReference>
<sequence>MKILDYTHIFEHAPIARDMIWPGFQAGKVGALIAPGGIGKSTWALQAAMAVACPVPGGDLLNLAPSKTGKVFYLAAEDDALEHHHRGYAIRKYLPADARAAIAANFALSPCSRFNIMANDDFTSLQKYTEGYRLIVLDTLSRIHQLDENSNGDMGFLIARLELLANTTGAAVLYVHHTSKSSARDGLLDQQQAARGASALIDNARWCGYLARVTEDQAKRFIDPQSSPAAIGADRRSAFLRLGVSKQNNNAAPLAQWLERQEDGVLRPVSLQQATSKARDTRRLVDGY</sequence>
<dbReference type="CDD" id="cd01125">
    <property type="entry name" value="RepA_RSF1010_like"/>
    <property type="match status" value="1"/>
</dbReference>
<dbReference type="InterPro" id="IPR027417">
    <property type="entry name" value="P-loop_NTPase"/>
</dbReference>
<gene>
    <name evidence="1" type="ORF">DD235_08240</name>
</gene>
<evidence type="ECO:0000313" key="2">
    <source>
        <dbReference type="Proteomes" id="UP000245212"/>
    </source>
</evidence>
<reference evidence="2" key="1">
    <citation type="submission" date="2018-05" db="EMBL/GenBank/DDBJ databases">
        <authorList>
            <person name="Li Y."/>
        </authorList>
    </citation>
    <scope>NUCLEOTIDE SEQUENCE [LARGE SCALE GENOMIC DNA]</scope>
    <source>
        <strain evidence="2">3d-2-2</strain>
    </source>
</reference>
<dbReference type="EMBL" id="QETA01000003">
    <property type="protein sequence ID" value="PWF22989.1"/>
    <property type="molecule type" value="Genomic_DNA"/>
</dbReference>
<protein>
    <submittedName>
        <fullName evidence="1">Replication protein A</fullName>
    </submittedName>
</protein>
<accession>A0A2V1JZS9</accession>
<dbReference type="Proteomes" id="UP000245212">
    <property type="component" value="Unassembled WGS sequence"/>
</dbReference>
<dbReference type="InterPro" id="IPR038724">
    <property type="entry name" value="RepA"/>
</dbReference>
<dbReference type="RefSeq" id="WP_109061606.1">
    <property type="nucleotide sequence ID" value="NZ_QETA01000003.1"/>
</dbReference>
<keyword evidence="2" id="KW-1185">Reference proteome</keyword>